<evidence type="ECO:0000256" key="6">
    <source>
        <dbReference type="HAMAP-Rule" id="MF_00074"/>
    </source>
</evidence>
<dbReference type="Gene3D" id="3.40.50.150">
    <property type="entry name" value="Vaccinia Virus protein VP39"/>
    <property type="match status" value="1"/>
</dbReference>
<dbReference type="HAMAP" id="MF_00074">
    <property type="entry name" value="16SrRNA_methyltr_G"/>
    <property type="match status" value="1"/>
</dbReference>
<feature type="binding site" evidence="6">
    <location>
        <begin position="131"/>
        <end position="132"/>
    </location>
    <ligand>
        <name>S-adenosyl-L-methionine</name>
        <dbReference type="ChEBI" id="CHEBI:59789"/>
    </ligand>
</feature>
<accession>A0ABV8ABL4</accession>
<dbReference type="PIRSF" id="PIRSF003078">
    <property type="entry name" value="GidB"/>
    <property type="match status" value="1"/>
</dbReference>
<dbReference type="SUPFAM" id="SSF53335">
    <property type="entry name" value="S-adenosyl-L-methionine-dependent methyltransferases"/>
    <property type="match status" value="1"/>
</dbReference>
<keyword evidence="4 6" id="KW-0808">Transferase</keyword>
<feature type="binding site" evidence="6">
    <location>
        <begin position="103"/>
        <end position="105"/>
    </location>
    <ligand>
        <name>S-adenosyl-L-methionine</name>
        <dbReference type="ChEBI" id="CHEBI:59789"/>
    </ligand>
</feature>
<evidence type="ECO:0000256" key="4">
    <source>
        <dbReference type="ARBA" id="ARBA00022679"/>
    </source>
</evidence>
<keyword evidence="3 6" id="KW-0489">Methyltransferase</keyword>
<keyword evidence="1 6" id="KW-0963">Cytoplasm</keyword>
<comment type="function">
    <text evidence="6">Specifically methylates the N7 position of a guanine in 16S rRNA.</text>
</comment>
<feature type="binding site" evidence="6">
    <location>
        <position position="85"/>
    </location>
    <ligand>
        <name>S-adenosyl-L-methionine</name>
        <dbReference type="ChEBI" id="CHEBI:59789"/>
    </ligand>
</feature>
<gene>
    <name evidence="6 7" type="primary">rsmG</name>
    <name evidence="7" type="ORF">ACFOPQ_20335</name>
</gene>
<organism evidence="7 8">
    <name type="scientific">Deinococcus antarcticus</name>
    <dbReference type="NCBI Taxonomy" id="1298767"/>
    <lineage>
        <taxon>Bacteria</taxon>
        <taxon>Thermotogati</taxon>
        <taxon>Deinococcota</taxon>
        <taxon>Deinococci</taxon>
        <taxon>Deinococcales</taxon>
        <taxon>Deinococcaceae</taxon>
        <taxon>Deinococcus</taxon>
    </lineage>
</organism>
<dbReference type="Proteomes" id="UP001595748">
    <property type="component" value="Unassembled WGS sequence"/>
</dbReference>
<keyword evidence="2 6" id="KW-0698">rRNA processing</keyword>
<evidence type="ECO:0000256" key="3">
    <source>
        <dbReference type="ARBA" id="ARBA00022603"/>
    </source>
</evidence>
<name>A0ABV8ABL4_9DEIO</name>
<dbReference type="InterPro" id="IPR003682">
    <property type="entry name" value="rRNA_ssu_MeTfrase_G"/>
</dbReference>
<keyword evidence="8" id="KW-1185">Reference proteome</keyword>
<comment type="caution">
    <text evidence="7">The sequence shown here is derived from an EMBL/GenBank/DDBJ whole genome shotgun (WGS) entry which is preliminary data.</text>
</comment>
<keyword evidence="5 6" id="KW-0949">S-adenosyl-L-methionine</keyword>
<dbReference type="Pfam" id="PF02527">
    <property type="entry name" value="GidB"/>
    <property type="match status" value="1"/>
</dbReference>
<dbReference type="PANTHER" id="PTHR31760">
    <property type="entry name" value="S-ADENOSYL-L-METHIONINE-DEPENDENT METHYLTRANSFERASES SUPERFAMILY PROTEIN"/>
    <property type="match status" value="1"/>
</dbReference>
<evidence type="ECO:0000313" key="8">
    <source>
        <dbReference type="Proteomes" id="UP001595748"/>
    </source>
</evidence>
<dbReference type="PANTHER" id="PTHR31760:SF0">
    <property type="entry name" value="S-ADENOSYL-L-METHIONINE-DEPENDENT METHYLTRANSFERASES SUPERFAMILY PROTEIN"/>
    <property type="match status" value="1"/>
</dbReference>
<dbReference type="EC" id="2.1.1.-" evidence="6"/>
<dbReference type="GO" id="GO:0032259">
    <property type="term" value="P:methylation"/>
    <property type="evidence" value="ECO:0007669"/>
    <property type="project" value="UniProtKB-KW"/>
</dbReference>
<dbReference type="EMBL" id="JBHRZF010000231">
    <property type="protein sequence ID" value="MFC3863113.1"/>
    <property type="molecule type" value="Genomic_DNA"/>
</dbReference>
<comment type="similarity">
    <text evidence="6">Belongs to the methyltransferase superfamily. RNA methyltransferase RsmG family.</text>
</comment>
<dbReference type="GO" id="GO:0008168">
    <property type="term" value="F:methyltransferase activity"/>
    <property type="evidence" value="ECO:0007669"/>
    <property type="project" value="UniProtKB-KW"/>
</dbReference>
<proteinExistence type="inferred from homology"/>
<dbReference type="CDD" id="cd02440">
    <property type="entry name" value="AdoMet_MTases"/>
    <property type="match status" value="1"/>
</dbReference>
<sequence length="246" mass="26529">MSTPGQTLLHTGAFALGITLTPEQNEQFSRLYALLLDGNSRLNLTALKTEQDIVLKHFVDSLSCLRGGYLDTPGHVLDLGTGGGFPSLPLAIVRPQLHITPMDATRKKIDFVRETAGALGLNHIRPVTGRAETLGRDAAFREQYDRVVARAVTTLPVLAELALPFLKVGGLLLAQKGALSSGELQAGAQAAAQLGGRVQEIDEFALPVLGDARTLVLVEKVRPTPDRYPRRDGIPNQQPLFWKAKG</sequence>
<dbReference type="NCBIfam" id="TIGR00138">
    <property type="entry name" value="rsmG_gidB"/>
    <property type="match status" value="1"/>
</dbReference>
<evidence type="ECO:0000313" key="7">
    <source>
        <dbReference type="EMBL" id="MFC3863113.1"/>
    </source>
</evidence>
<reference evidence="8" key="1">
    <citation type="journal article" date="2019" name="Int. J. Syst. Evol. Microbiol.">
        <title>The Global Catalogue of Microorganisms (GCM) 10K type strain sequencing project: providing services to taxonomists for standard genome sequencing and annotation.</title>
        <authorList>
            <consortium name="The Broad Institute Genomics Platform"/>
            <consortium name="The Broad Institute Genome Sequencing Center for Infectious Disease"/>
            <person name="Wu L."/>
            <person name="Ma J."/>
        </authorList>
    </citation>
    <scope>NUCLEOTIDE SEQUENCE [LARGE SCALE GENOMIC DNA]</scope>
    <source>
        <strain evidence="8">CCTCC AB 2013263</strain>
    </source>
</reference>
<evidence type="ECO:0000256" key="2">
    <source>
        <dbReference type="ARBA" id="ARBA00022552"/>
    </source>
</evidence>
<dbReference type="InterPro" id="IPR029063">
    <property type="entry name" value="SAM-dependent_MTases_sf"/>
</dbReference>
<dbReference type="RefSeq" id="WP_380081072.1">
    <property type="nucleotide sequence ID" value="NZ_JBHRZF010000231.1"/>
</dbReference>
<evidence type="ECO:0000256" key="1">
    <source>
        <dbReference type="ARBA" id="ARBA00022490"/>
    </source>
</evidence>
<evidence type="ECO:0000256" key="5">
    <source>
        <dbReference type="ARBA" id="ARBA00022691"/>
    </source>
</evidence>
<protein>
    <recommendedName>
        <fullName evidence="6">Ribosomal RNA small subunit methyltransferase G</fullName>
        <ecNumber evidence="6">2.1.1.-</ecNumber>
    </recommendedName>
    <alternativeName>
        <fullName evidence="6">16S rRNA 7-methylguanosine methyltransferase</fullName>
        <shortName evidence="6">16S rRNA m7G methyltransferase</shortName>
    </alternativeName>
</protein>
<feature type="binding site" evidence="6">
    <location>
        <position position="150"/>
    </location>
    <ligand>
        <name>S-adenosyl-L-methionine</name>
        <dbReference type="ChEBI" id="CHEBI:59789"/>
    </ligand>
</feature>
<comment type="subcellular location">
    <subcellularLocation>
        <location evidence="6">Cytoplasm</location>
    </subcellularLocation>
</comment>
<feature type="binding site" evidence="6">
    <location>
        <position position="80"/>
    </location>
    <ligand>
        <name>S-adenosyl-L-methionine</name>
        <dbReference type="ChEBI" id="CHEBI:59789"/>
    </ligand>
</feature>